<feature type="compositionally biased region" description="Basic and acidic residues" evidence="1">
    <location>
        <begin position="36"/>
        <end position="46"/>
    </location>
</feature>
<feature type="region of interest" description="Disordered" evidence="1">
    <location>
        <begin position="25"/>
        <end position="52"/>
    </location>
</feature>
<gene>
    <name evidence="2" type="ORF">GYMLUDRAFT_248307</name>
</gene>
<proteinExistence type="predicted"/>
<evidence type="ECO:0000313" key="2">
    <source>
        <dbReference type="EMBL" id="KIK55910.1"/>
    </source>
</evidence>
<reference evidence="2 3" key="1">
    <citation type="submission" date="2014-04" db="EMBL/GenBank/DDBJ databases">
        <title>Evolutionary Origins and Diversification of the Mycorrhizal Mutualists.</title>
        <authorList>
            <consortium name="DOE Joint Genome Institute"/>
            <consortium name="Mycorrhizal Genomics Consortium"/>
            <person name="Kohler A."/>
            <person name="Kuo A."/>
            <person name="Nagy L.G."/>
            <person name="Floudas D."/>
            <person name="Copeland A."/>
            <person name="Barry K.W."/>
            <person name="Cichocki N."/>
            <person name="Veneault-Fourrey C."/>
            <person name="LaButti K."/>
            <person name="Lindquist E.A."/>
            <person name="Lipzen A."/>
            <person name="Lundell T."/>
            <person name="Morin E."/>
            <person name="Murat C."/>
            <person name="Riley R."/>
            <person name="Ohm R."/>
            <person name="Sun H."/>
            <person name="Tunlid A."/>
            <person name="Henrissat B."/>
            <person name="Grigoriev I.V."/>
            <person name="Hibbett D.S."/>
            <person name="Martin F."/>
        </authorList>
    </citation>
    <scope>NUCLEOTIDE SEQUENCE [LARGE SCALE GENOMIC DNA]</scope>
    <source>
        <strain evidence="2 3">FD-317 M1</strain>
    </source>
</reference>
<dbReference type="Proteomes" id="UP000053593">
    <property type="component" value="Unassembled WGS sequence"/>
</dbReference>
<accession>A0A0D0AYV2</accession>
<dbReference type="EMBL" id="KN834802">
    <property type="protein sequence ID" value="KIK55910.1"/>
    <property type="molecule type" value="Genomic_DNA"/>
</dbReference>
<evidence type="ECO:0000313" key="3">
    <source>
        <dbReference type="Proteomes" id="UP000053593"/>
    </source>
</evidence>
<name>A0A0D0AYV2_9AGAR</name>
<sequence>MYLHSINGFYFPCIPIVTASASDAHPQQPRISVSLKGKERESRSDNQDNPASANMQEWIYSNVPALQHSTQLEMPIHYVVAGVTPERDPKSKTEHKYCPGDWVQIKSGYNKGDLALVSAPDLWMDYDSTQPPPSPLFFDEAVALGQEMNLEAIMLNCYHTECFKKYPCGHLQGFLYNDMLLCGRLVALQERPQCLSAAPPLTIDLDIFECFACSQHPAVCGSWLQMPIPLTWSFSKGEEVHIFEPFGCEYTGPLLPKSCHGTIGTLQTVQPMSCRVAFSLKVFSLTTILLQRNFGNMDIVFIPSIDGLSLVMACDPLWCSVSVLLNDGTVQQLKQQAREESVTRLLNNEHFSSTVVKPVQSFALNSVYKAPSLTNISDISSSIAAMIQLVSSQNLPSPKSSQEFHTRQVPQIGYIPEYTNVQAAAIDIHNIKQHANILYKKVVAADVREYKTQLRSLVLMDYLLPNKWILNPIWHLSLHDLELYIQIHHGPYASKNDQLVHLVLSGGRLQDICDIPVGGVHTKKVSSKVYNARGLYLVADANDVKLHHHVGKLVCRISNMTHNDNGNVLCGDSLYFVQRVNLYPIPGKVSYEEEVMVNERPFAIDYSFLLLVHLSAALKAAGNRKMYNIRTEFKGWMLPAEEPNGQENSYIAKWKKAEITVSMYGLAEWIERAQTGRGQTPPSPLPPGLIDWESVSLI</sequence>
<dbReference type="AlphaFoldDB" id="A0A0D0AYV2"/>
<evidence type="ECO:0000256" key="1">
    <source>
        <dbReference type="SAM" id="MobiDB-lite"/>
    </source>
</evidence>
<organism evidence="2 3">
    <name type="scientific">Collybiopsis luxurians FD-317 M1</name>
    <dbReference type="NCBI Taxonomy" id="944289"/>
    <lineage>
        <taxon>Eukaryota</taxon>
        <taxon>Fungi</taxon>
        <taxon>Dikarya</taxon>
        <taxon>Basidiomycota</taxon>
        <taxon>Agaricomycotina</taxon>
        <taxon>Agaricomycetes</taxon>
        <taxon>Agaricomycetidae</taxon>
        <taxon>Agaricales</taxon>
        <taxon>Marasmiineae</taxon>
        <taxon>Omphalotaceae</taxon>
        <taxon>Collybiopsis</taxon>
        <taxon>Collybiopsis luxurians</taxon>
    </lineage>
</organism>
<protein>
    <submittedName>
        <fullName evidence="2">Uncharacterized protein</fullName>
    </submittedName>
</protein>
<keyword evidence="3" id="KW-1185">Reference proteome</keyword>
<dbReference type="HOGENOM" id="CLU_019570_0_0_1"/>